<organism evidence="1 2">
    <name type="scientific">Coniosporium uncinatum</name>
    <dbReference type="NCBI Taxonomy" id="93489"/>
    <lineage>
        <taxon>Eukaryota</taxon>
        <taxon>Fungi</taxon>
        <taxon>Dikarya</taxon>
        <taxon>Ascomycota</taxon>
        <taxon>Pezizomycotina</taxon>
        <taxon>Dothideomycetes</taxon>
        <taxon>Dothideomycetes incertae sedis</taxon>
        <taxon>Coniosporium</taxon>
    </lineage>
</organism>
<dbReference type="EMBL" id="JAWDJW010008396">
    <property type="protein sequence ID" value="KAK3060655.1"/>
    <property type="molecule type" value="Genomic_DNA"/>
</dbReference>
<evidence type="ECO:0000313" key="1">
    <source>
        <dbReference type="EMBL" id="KAK3060655.1"/>
    </source>
</evidence>
<reference evidence="1" key="1">
    <citation type="submission" date="2024-09" db="EMBL/GenBank/DDBJ databases">
        <title>Black Yeasts Isolated from many extreme environments.</title>
        <authorList>
            <person name="Coleine C."/>
            <person name="Stajich J.E."/>
            <person name="Selbmann L."/>
        </authorList>
    </citation>
    <scope>NUCLEOTIDE SEQUENCE</scope>
    <source>
        <strain evidence="1">CCFEE 5737</strain>
    </source>
</reference>
<dbReference type="Proteomes" id="UP001186974">
    <property type="component" value="Unassembled WGS sequence"/>
</dbReference>
<feature type="non-terminal residue" evidence="1">
    <location>
        <position position="1"/>
    </location>
</feature>
<proteinExistence type="predicted"/>
<protein>
    <submittedName>
        <fullName evidence="1">Uncharacterized protein</fullName>
    </submittedName>
</protein>
<name>A0ACC3D1Z2_9PEZI</name>
<evidence type="ECO:0000313" key="2">
    <source>
        <dbReference type="Proteomes" id="UP001186974"/>
    </source>
</evidence>
<gene>
    <name evidence="1" type="ORF">LTS18_008054</name>
</gene>
<comment type="caution">
    <text evidence="1">The sequence shown here is derived from an EMBL/GenBank/DDBJ whole genome shotgun (WGS) entry which is preliminary data.</text>
</comment>
<sequence length="317" mass="35790">ALKTSHFSIKSDGLQSSSDSDRSTHAWDHSFLSGSADDVTAKLETHVEHSVTKERLYALSHPLNTRRQDVTLSRYSKRGPEQLYNPDSVLPSQERIALPTGNNAVSIGKQPQYASCSTLQTPETRADALDPLYILQAVPVPGAGRQHHRCKIRRLDLLGKEPQDITVELGFGLRGFTTKVYTAAIGRSSLTLKFSDDKWKTCSGDIVATMTRAQRYRHLDRDAAIENIEFSHAVEADLRDLIVAAWCSSIWLRRTVPTLQELQNKRQGAERLVIGGRNEHFPTRDAFVKEQWAIEGKKRERERKGWEQKLVEDCTDE</sequence>
<keyword evidence="2" id="KW-1185">Reference proteome</keyword>
<accession>A0ACC3D1Z2</accession>